<dbReference type="InterPro" id="IPR000522">
    <property type="entry name" value="ABC_transptr_permease_BtuC"/>
</dbReference>
<evidence type="ECO:0000256" key="6">
    <source>
        <dbReference type="ARBA" id="ARBA00022989"/>
    </source>
</evidence>
<dbReference type="Proteomes" id="UP001239167">
    <property type="component" value="Unassembled WGS sequence"/>
</dbReference>
<gene>
    <name evidence="9" type="ORF">J2S01_001262</name>
</gene>
<feature type="transmembrane region" description="Helical" evidence="8">
    <location>
        <begin position="106"/>
        <end position="124"/>
    </location>
</feature>
<comment type="caution">
    <text evidence="9">The sequence shown here is derived from an EMBL/GenBank/DDBJ whole genome shotgun (WGS) entry which is preliminary data.</text>
</comment>
<sequence>MPATGKSNKKILLFLALFLMVICLISLSCGQIEIPMKSTLSAVFYHLNILWGENGSFTMEQDAVIWFIRMPRVLTGVLVGAGLGISGAVMQGIFNNPLADPGITGVSAGAATGAVIAIALGIAAENVFMLPLFALFGSLLAVFFTVFLAMRGKRIPAVTLLLAGVVTSMLLGAVTSGILTMMNEQKAQSYLFWIIGGLDYRRWEHVYIAAGPILSGIAVMIAAARHLNVLALGDTEARSVGMPVMTFRIGLMFTAAAVTAAAVCVSGNIGFVGLIIPHIMRMLLGPDYVLLLPASALAGAAFLVSCDLLGRIIMPPVEIRVGIMTALLGAPYFLYLLRKMQKISYDS</sequence>
<keyword evidence="4" id="KW-1003">Cell membrane</keyword>
<dbReference type="PROSITE" id="PS51257">
    <property type="entry name" value="PROKAR_LIPOPROTEIN"/>
    <property type="match status" value="1"/>
</dbReference>
<dbReference type="Pfam" id="PF01032">
    <property type="entry name" value="FecCD"/>
    <property type="match status" value="1"/>
</dbReference>
<dbReference type="Gene3D" id="1.10.3470.10">
    <property type="entry name" value="ABC transporter involved in vitamin B12 uptake, BtuC"/>
    <property type="match status" value="1"/>
</dbReference>
<reference evidence="9 10" key="1">
    <citation type="submission" date="2023-07" db="EMBL/GenBank/DDBJ databases">
        <title>Genomic Encyclopedia of Type Strains, Phase IV (KMG-IV): sequencing the most valuable type-strain genomes for metagenomic binning, comparative biology and taxonomic classification.</title>
        <authorList>
            <person name="Goeker M."/>
        </authorList>
    </citation>
    <scope>NUCLEOTIDE SEQUENCE [LARGE SCALE GENOMIC DNA]</scope>
    <source>
        <strain evidence="9 10">DSM 16980</strain>
    </source>
</reference>
<evidence type="ECO:0000256" key="1">
    <source>
        <dbReference type="ARBA" id="ARBA00004651"/>
    </source>
</evidence>
<proteinExistence type="inferred from homology"/>
<feature type="transmembrane region" description="Helical" evidence="8">
    <location>
        <begin position="249"/>
        <end position="276"/>
    </location>
</feature>
<dbReference type="PANTHER" id="PTHR30472">
    <property type="entry name" value="FERRIC ENTEROBACTIN TRANSPORT SYSTEM PERMEASE PROTEIN"/>
    <property type="match status" value="1"/>
</dbReference>
<organism evidence="9 10">
    <name type="scientific">Pectinatus haikarae</name>
    <dbReference type="NCBI Taxonomy" id="349096"/>
    <lineage>
        <taxon>Bacteria</taxon>
        <taxon>Bacillati</taxon>
        <taxon>Bacillota</taxon>
        <taxon>Negativicutes</taxon>
        <taxon>Selenomonadales</taxon>
        <taxon>Selenomonadaceae</taxon>
        <taxon>Pectinatus</taxon>
    </lineage>
</organism>
<comment type="subcellular location">
    <subcellularLocation>
        <location evidence="1">Cell membrane</location>
        <topology evidence="1">Multi-pass membrane protein</topology>
    </subcellularLocation>
</comment>
<evidence type="ECO:0000256" key="5">
    <source>
        <dbReference type="ARBA" id="ARBA00022692"/>
    </source>
</evidence>
<evidence type="ECO:0000256" key="8">
    <source>
        <dbReference type="SAM" id="Phobius"/>
    </source>
</evidence>
<keyword evidence="5 8" id="KW-0812">Transmembrane</keyword>
<feature type="transmembrane region" description="Helical" evidence="8">
    <location>
        <begin position="130"/>
        <end position="150"/>
    </location>
</feature>
<evidence type="ECO:0000313" key="10">
    <source>
        <dbReference type="Proteomes" id="UP001239167"/>
    </source>
</evidence>
<evidence type="ECO:0000313" key="9">
    <source>
        <dbReference type="EMBL" id="MDQ0203546.1"/>
    </source>
</evidence>
<protein>
    <submittedName>
        <fullName evidence="9">Iron complex transport system permease protein</fullName>
    </submittedName>
</protein>
<feature type="transmembrane region" description="Helical" evidence="8">
    <location>
        <begin position="288"/>
        <end position="313"/>
    </location>
</feature>
<accession>A0ABT9Y770</accession>
<feature type="transmembrane region" description="Helical" evidence="8">
    <location>
        <begin position="319"/>
        <end position="337"/>
    </location>
</feature>
<keyword evidence="10" id="KW-1185">Reference proteome</keyword>
<name>A0ABT9Y770_9FIRM</name>
<feature type="transmembrane region" description="Helical" evidence="8">
    <location>
        <begin position="157"/>
        <end position="182"/>
    </location>
</feature>
<feature type="transmembrane region" description="Helical" evidence="8">
    <location>
        <begin position="73"/>
        <end position="94"/>
    </location>
</feature>
<evidence type="ECO:0000256" key="2">
    <source>
        <dbReference type="ARBA" id="ARBA00007935"/>
    </source>
</evidence>
<dbReference type="CDD" id="cd06550">
    <property type="entry name" value="TM_ABC_iron-siderophores_like"/>
    <property type="match status" value="1"/>
</dbReference>
<dbReference type="InterPro" id="IPR037294">
    <property type="entry name" value="ABC_BtuC-like"/>
</dbReference>
<comment type="similarity">
    <text evidence="2">Belongs to the binding-protein-dependent transport system permease family. FecCD subfamily.</text>
</comment>
<dbReference type="EMBL" id="JAUSUE010000007">
    <property type="protein sequence ID" value="MDQ0203546.1"/>
    <property type="molecule type" value="Genomic_DNA"/>
</dbReference>
<keyword evidence="7 8" id="KW-0472">Membrane</keyword>
<evidence type="ECO:0000256" key="3">
    <source>
        <dbReference type="ARBA" id="ARBA00022448"/>
    </source>
</evidence>
<dbReference type="RefSeq" id="WP_307223603.1">
    <property type="nucleotide sequence ID" value="NZ_CP116940.1"/>
</dbReference>
<evidence type="ECO:0000256" key="7">
    <source>
        <dbReference type="ARBA" id="ARBA00023136"/>
    </source>
</evidence>
<dbReference type="SUPFAM" id="SSF81345">
    <property type="entry name" value="ABC transporter involved in vitamin B12 uptake, BtuC"/>
    <property type="match status" value="1"/>
</dbReference>
<evidence type="ECO:0000256" key="4">
    <source>
        <dbReference type="ARBA" id="ARBA00022475"/>
    </source>
</evidence>
<dbReference type="PANTHER" id="PTHR30472:SF25">
    <property type="entry name" value="ABC TRANSPORTER PERMEASE PROTEIN MJ0876-RELATED"/>
    <property type="match status" value="1"/>
</dbReference>
<keyword evidence="3" id="KW-0813">Transport</keyword>
<keyword evidence="6 8" id="KW-1133">Transmembrane helix</keyword>